<keyword evidence="3" id="KW-1185">Reference proteome</keyword>
<dbReference type="AlphaFoldDB" id="A0A317MW48"/>
<dbReference type="OrthoDB" id="7061264at2"/>
<evidence type="ECO:0000313" key="3">
    <source>
        <dbReference type="Proteomes" id="UP000246569"/>
    </source>
</evidence>
<name>A0A317MW48_9GAMM</name>
<proteinExistence type="predicted"/>
<organism evidence="2 3">
    <name type="scientific">Plasticicumulans acidivorans</name>
    <dbReference type="NCBI Taxonomy" id="886464"/>
    <lineage>
        <taxon>Bacteria</taxon>
        <taxon>Pseudomonadati</taxon>
        <taxon>Pseudomonadota</taxon>
        <taxon>Gammaproteobacteria</taxon>
        <taxon>Candidatus Competibacteraceae</taxon>
        <taxon>Plasticicumulans</taxon>
    </lineage>
</organism>
<comment type="caution">
    <text evidence="2">The sequence shown here is derived from an EMBL/GenBank/DDBJ whole genome shotgun (WGS) entry which is preliminary data.</text>
</comment>
<keyword evidence="1" id="KW-0812">Transmembrane</keyword>
<evidence type="ECO:0000313" key="2">
    <source>
        <dbReference type="EMBL" id="PWV62436.1"/>
    </source>
</evidence>
<dbReference type="Proteomes" id="UP000246569">
    <property type="component" value="Unassembled WGS sequence"/>
</dbReference>
<sequence length="170" mass="18971">MTAAWIGLSAAYALLALLLASLWLHARLPLWVKFTAVALVTAFYFVTWRTLPGFMGWPSSEPLPARFQLLASEIQEPEPQRGFAGVIHVWVVDLAGDRPAAAPRAYRLDYDKPLHALFADAMKRIRQGVPQLGSRTDDVRVGVPLDRSRFADGRDRLQLGDLPQARLPEK</sequence>
<dbReference type="RefSeq" id="WP_110018257.1">
    <property type="nucleotide sequence ID" value="NZ_QGTJ01000004.1"/>
</dbReference>
<dbReference type="EMBL" id="QGTJ01000004">
    <property type="protein sequence ID" value="PWV62436.1"/>
    <property type="molecule type" value="Genomic_DNA"/>
</dbReference>
<evidence type="ECO:0000256" key="1">
    <source>
        <dbReference type="SAM" id="Phobius"/>
    </source>
</evidence>
<accession>A0A317MW48</accession>
<gene>
    <name evidence="2" type="ORF">C7443_104232</name>
</gene>
<feature type="transmembrane region" description="Helical" evidence="1">
    <location>
        <begin position="30"/>
        <end position="48"/>
    </location>
</feature>
<reference evidence="2 3" key="1">
    <citation type="submission" date="2018-05" db="EMBL/GenBank/DDBJ databases">
        <title>Genomic Encyclopedia of Type Strains, Phase IV (KMG-IV): sequencing the most valuable type-strain genomes for metagenomic binning, comparative biology and taxonomic classification.</title>
        <authorList>
            <person name="Goeker M."/>
        </authorList>
    </citation>
    <scope>NUCLEOTIDE SEQUENCE [LARGE SCALE GENOMIC DNA]</scope>
    <source>
        <strain evidence="2 3">DSM 23606</strain>
    </source>
</reference>
<keyword evidence="1" id="KW-1133">Transmembrane helix</keyword>
<protein>
    <submittedName>
        <fullName evidence="2">Uncharacterized protein</fullName>
    </submittedName>
</protein>
<keyword evidence="1" id="KW-0472">Membrane</keyword>